<dbReference type="InterPro" id="IPR027238">
    <property type="entry name" value="RuvB-like"/>
</dbReference>
<accession>A0A0D2J9V0</accession>
<dbReference type="SUPFAM" id="SSF52540">
    <property type="entry name" value="P-loop containing nucleoside triphosphate hydrolases"/>
    <property type="match status" value="1"/>
</dbReference>
<dbReference type="RefSeq" id="XP_013895557.1">
    <property type="nucleotide sequence ID" value="XM_014040103.1"/>
</dbReference>
<keyword evidence="1" id="KW-0547">Nucleotide-binding</keyword>
<dbReference type="Proteomes" id="UP000054498">
    <property type="component" value="Unassembled WGS sequence"/>
</dbReference>
<dbReference type="InterPro" id="IPR010339">
    <property type="entry name" value="TIP49_P-loop"/>
</dbReference>
<dbReference type="Gene3D" id="2.40.50.360">
    <property type="entry name" value="RuvB-like helicase, domain II"/>
    <property type="match status" value="1"/>
</dbReference>
<dbReference type="EC" id="3.6.4.12" evidence="1"/>
<reference evidence="4 5" key="1">
    <citation type="journal article" date="2013" name="BMC Genomics">
        <title>Reconstruction of the lipid metabolism for the microalga Monoraphidium neglectum from its genome sequence reveals characteristics suitable for biofuel production.</title>
        <authorList>
            <person name="Bogen C."/>
            <person name="Al-Dilaimi A."/>
            <person name="Albersmeier A."/>
            <person name="Wichmann J."/>
            <person name="Grundmann M."/>
            <person name="Rupp O."/>
            <person name="Lauersen K.J."/>
            <person name="Blifernez-Klassen O."/>
            <person name="Kalinowski J."/>
            <person name="Goesmann A."/>
            <person name="Mussgnug J.H."/>
            <person name="Kruse O."/>
        </authorList>
    </citation>
    <scope>NUCLEOTIDE SEQUENCE [LARGE SCALE GENOMIC DNA]</scope>
    <source>
        <strain evidence="4 5">SAG 48.87</strain>
    </source>
</reference>
<dbReference type="OrthoDB" id="10060499at2759"/>
<dbReference type="InterPro" id="IPR042487">
    <property type="entry name" value="RuvBL1/2_DNA/RNA_bd_dom"/>
</dbReference>
<dbReference type="InterPro" id="IPR012340">
    <property type="entry name" value="NA-bd_OB-fold"/>
</dbReference>
<feature type="region of interest" description="Disordered" evidence="2">
    <location>
        <begin position="280"/>
        <end position="302"/>
    </location>
</feature>
<dbReference type="Gene3D" id="3.40.50.300">
    <property type="entry name" value="P-loop containing nucleotide triphosphate hydrolases"/>
    <property type="match status" value="1"/>
</dbReference>
<dbReference type="PANTHER" id="PTHR11093">
    <property type="entry name" value="RUVB-RELATED REPTIN AND PONTIN"/>
    <property type="match status" value="1"/>
</dbReference>
<keyword evidence="1" id="KW-0347">Helicase</keyword>
<protein>
    <recommendedName>
        <fullName evidence="1">RuvB-like helicase</fullName>
        <ecNumber evidence="1">3.6.4.12</ecNumber>
    </recommendedName>
</protein>
<keyword evidence="1" id="KW-0805">Transcription regulation</keyword>
<sequence length="302" mass="32462">MASVSPGLTRVFCKGAPARAAWIKIKPFTDQITAMRIEEVASTTKTQRVATHTHIKGLGLKDDGTAHPMAAGFVGQEQARESCGIVVDMIKQKKMAGRALLMAGAPGTGKTALALGIAQELGTKVPFCPMVGSEVYSSEVKKTEVLMENFRRAIGLRIKENKEVYEGEVTELTPEYTEAEAGGYGKVVSQVLIGLRTVKGTKQLKLDPTIYDSLQKEKVQVGDVIYIEANSGAVKRVGRCDAYATEFDLEAEEYVPLPKSIEEGTSDAVSQVGRAMLGGFPLRNPQRRKAPHSIGASPLGIP</sequence>
<evidence type="ECO:0000313" key="4">
    <source>
        <dbReference type="EMBL" id="KIY96537.1"/>
    </source>
</evidence>
<keyword evidence="1" id="KW-0067">ATP-binding</keyword>
<dbReference type="GO" id="GO:0016887">
    <property type="term" value="F:ATP hydrolysis activity"/>
    <property type="evidence" value="ECO:0007669"/>
    <property type="project" value="RHEA"/>
</dbReference>
<dbReference type="EMBL" id="KK102955">
    <property type="protein sequence ID" value="KIY96537.1"/>
    <property type="molecule type" value="Genomic_DNA"/>
</dbReference>
<dbReference type="Pfam" id="PF06068">
    <property type="entry name" value="TIP49"/>
    <property type="match status" value="1"/>
</dbReference>
<dbReference type="GeneID" id="25728685"/>
<evidence type="ECO:0000256" key="2">
    <source>
        <dbReference type="SAM" id="MobiDB-lite"/>
    </source>
</evidence>
<name>A0A0D2J9V0_9CHLO</name>
<dbReference type="KEGG" id="mng:MNEG_11424"/>
<organism evidence="4 5">
    <name type="scientific">Monoraphidium neglectum</name>
    <dbReference type="NCBI Taxonomy" id="145388"/>
    <lineage>
        <taxon>Eukaryota</taxon>
        <taxon>Viridiplantae</taxon>
        <taxon>Chlorophyta</taxon>
        <taxon>core chlorophytes</taxon>
        <taxon>Chlorophyceae</taxon>
        <taxon>CS clade</taxon>
        <taxon>Sphaeropleales</taxon>
        <taxon>Selenastraceae</taxon>
        <taxon>Monoraphidium</taxon>
    </lineage>
</organism>
<comment type="catalytic activity">
    <reaction evidence="1">
        <text>ATP + H2O = ADP + phosphate + H(+)</text>
        <dbReference type="Rhea" id="RHEA:13065"/>
        <dbReference type="ChEBI" id="CHEBI:15377"/>
        <dbReference type="ChEBI" id="CHEBI:15378"/>
        <dbReference type="ChEBI" id="CHEBI:30616"/>
        <dbReference type="ChEBI" id="CHEBI:43474"/>
        <dbReference type="ChEBI" id="CHEBI:456216"/>
        <dbReference type="EC" id="3.6.4.12"/>
    </reaction>
</comment>
<proteinExistence type="inferred from homology"/>
<keyword evidence="5" id="KW-1185">Reference proteome</keyword>
<dbReference type="SUPFAM" id="SSF50249">
    <property type="entry name" value="Nucleic acid-binding proteins"/>
    <property type="match status" value="1"/>
</dbReference>
<dbReference type="InterPro" id="IPR027417">
    <property type="entry name" value="P-loop_NTPase"/>
</dbReference>
<keyword evidence="1" id="KW-0539">Nucleus</keyword>
<dbReference type="STRING" id="145388.A0A0D2J9V0"/>
<keyword evidence="1" id="KW-0804">Transcription</keyword>
<comment type="similarity">
    <text evidence="1">Belongs to the RuvB family.</text>
</comment>
<dbReference type="GO" id="GO:0003678">
    <property type="term" value="F:DNA helicase activity"/>
    <property type="evidence" value="ECO:0007669"/>
    <property type="project" value="UniProtKB-EC"/>
</dbReference>
<gene>
    <name evidence="4" type="ORF">MNEG_11424</name>
</gene>
<evidence type="ECO:0000313" key="5">
    <source>
        <dbReference type="Proteomes" id="UP000054498"/>
    </source>
</evidence>
<dbReference type="AlphaFoldDB" id="A0A0D2J9V0"/>
<evidence type="ECO:0000256" key="1">
    <source>
        <dbReference type="RuleBase" id="RU363048"/>
    </source>
</evidence>
<dbReference type="GO" id="GO:0005524">
    <property type="term" value="F:ATP binding"/>
    <property type="evidence" value="ECO:0007669"/>
    <property type="project" value="UniProtKB-KW"/>
</dbReference>
<feature type="domain" description="TIP49 P-loop" evidence="3">
    <location>
        <begin position="48"/>
        <end position="260"/>
    </location>
</feature>
<evidence type="ECO:0000259" key="3">
    <source>
        <dbReference type="Pfam" id="PF06068"/>
    </source>
</evidence>
<keyword evidence="1 4" id="KW-0378">Hydrolase</keyword>